<dbReference type="EMBL" id="MN740503">
    <property type="protein sequence ID" value="QHU30067.1"/>
    <property type="molecule type" value="Genomic_DNA"/>
</dbReference>
<accession>A0A6C0LHU6</accession>
<organism evidence="1">
    <name type="scientific">viral metagenome</name>
    <dbReference type="NCBI Taxonomy" id="1070528"/>
    <lineage>
        <taxon>unclassified sequences</taxon>
        <taxon>metagenomes</taxon>
        <taxon>organismal metagenomes</taxon>
    </lineage>
</organism>
<dbReference type="AlphaFoldDB" id="A0A6C0LHU6"/>
<proteinExistence type="predicted"/>
<name>A0A6C0LHU6_9ZZZZ</name>
<sequence>MSAIHFNTQNPHPLIPRDQTYVLDRKLVTIHSEDRDIKKYPHANRFEIKLPHIMENVASMRLVECSFPSAYYTFSNEYQNTKLTFSINPICPCSPYFTELNSLPPNKRHITIQIQDGFYCPQELATEIQEKLNEAAGFKIKQILADQGINVDVEYCSFRVHYDTVGQGFFFGNQTDGFTIHSNKKEEYPPPRCDQPVMWDKNINWGLSYHLGFEKNIYTSLPVPENSCLKFHYLGTAGVWLTKPTNSDTQPHYVRAPNRPDILGERAIYMEINKYNSYDELVPGPLMTNSSHNNTYGGIVDSAFAKIPITTAPVGEFQDSRNGFLQNITTFDVPEEKISKLELLFRYHDGRLVDFGISRFNFSIEFNCLKNEIGRAYNVRVPFTYNM</sequence>
<protein>
    <submittedName>
        <fullName evidence="1">Uncharacterized protein</fullName>
    </submittedName>
</protein>
<reference evidence="1" key="1">
    <citation type="journal article" date="2020" name="Nature">
        <title>Giant virus diversity and host interactions through global metagenomics.</title>
        <authorList>
            <person name="Schulz F."/>
            <person name="Roux S."/>
            <person name="Paez-Espino D."/>
            <person name="Jungbluth S."/>
            <person name="Walsh D.A."/>
            <person name="Denef V.J."/>
            <person name="McMahon K.D."/>
            <person name="Konstantinidis K.T."/>
            <person name="Eloe-Fadrosh E.A."/>
            <person name="Kyrpides N.C."/>
            <person name="Woyke T."/>
        </authorList>
    </citation>
    <scope>NUCLEOTIDE SEQUENCE</scope>
    <source>
        <strain evidence="1">GVMAG-M-3300027833-11</strain>
    </source>
</reference>
<evidence type="ECO:0000313" key="1">
    <source>
        <dbReference type="EMBL" id="QHU30067.1"/>
    </source>
</evidence>